<sequence>MHEKWSGDITCQFKSRYLQLNIPVEWLTVKHISGAIYAIKNNVIEKSSTGEFDHFHYQCVFSAHGYTITLDINHKLIQGPFVFMATSKLITNLQMPMCSDDLDRKVNIEVMPGSSYENPDDWLMVAEHEASEWFRCVHPKNPNVTYTFQLTVIRYLQPAIFPIFKMVLRNERVYSLCINPSMHLKLPVRMTASVDNQAVTAPYLLVQNMIVGAFVPFKRITKPKDFRKMNISCLAESLLPPNKVLGRDSYTVLVTSEYGTNHGSYFYIHIPVLKYLRH</sequence>
<dbReference type="EMBL" id="SUNJ01005434">
    <property type="protein sequence ID" value="TPP63638.1"/>
    <property type="molecule type" value="Genomic_DNA"/>
</dbReference>
<accession>A0A504Z125</accession>
<evidence type="ECO:0000313" key="2">
    <source>
        <dbReference type="Proteomes" id="UP000316759"/>
    </source>
</evidence>
<name>A0A504Z125_FASGI</name>
<proteinExistence type="predicted"/>
<keyword evidence="2" id="KW-1185">Reference proteome</keyword>
<gene>
    <name evidence="1" type="ORF">FGIG_12436</name>
</gene>
<dbReference type="Proteomes" id="UP000316759">
    <property type="component" value="Unassembled WGS sequence"/>
</dbReference>
<dbReference type="OrthoDB" id="6263272at2759"/>
<evidence type="ECO:0000313" key="1">
    <source>
        <dbReference type="EMBL" id="TPP63638.1"/>
    </source>
</evidence>
<dbReference type="AlphaFoldDB" id="A0A504Z125"/>
<protein>
    <submittedName>
        <fullName evidence="1">Uncharacterized protein</fullName>
    </submittedName>
</protein>
<organism evidence="1 2">
    <name type="scientific">Fasciola gigantica</name>
    <name type="common">Giant liver fluke</name>
    <dbReference type="NCBI Taxonomy" id="46835"/>
    <lineage>
        <taxon>Eukaryota</taxon>
        <taxon>Metazoa</taxon>
        <taxon>Spiralia</taxon>
        <taxon>Lophotrochozoa</taxon>
        <taxon>Platyhelminthes</taxon>
        <taxon>Trematoda</taxon>
        <taxon>Digenea</taxon>
        <taxon>Plagiorchiida</taxon>
        <taxon>Echinostomata</taxon>
        <taxon>Echinostomatoidea</taxon>
        <taxon>Fasciolidae</taxon>
        <taxon>Fasciola</taxon>
    </lineage>
</organism>
<reference evidence="1 2" key="1">
    <citation type="submission" date="2019-04" db="EMBL/GenBank/DDBJ databases">
        <title>Annotation for the trematode Fasciola gigantica.</title>
        <authorList>
            <person name="Choi Y.-J."/>
        </authorList>
    </citation>
    <scope>NUCLEOTIDE SEQUENCE [LARGE SCALE GENOMIC DNA]</scope>
    <source>
        <strain evidence="1">Uganda_cow_1</strain>
    </source>
</reference>
<comment type="caution">
    <text evidence="1">The sequence shown here is derived from an EMBL/GenBank/DDBJ whole genome shotgun (WGS) entry which is preliminary data.</text>
</comment>